<evidence type="ECO:0000313" key="5">
    <source>
        <dbReference type="EMBL" id="AAO90833.1"/>
    </source>
</evidence>
<dbReference type="Pfam" id="PF04055">
    <property type="entry name" value="Radical_SAM"/>
    <property type="match status" value="1"/>
</dbReference>
<organism evidence="5 6">
    <name type="scientific">Coxiella burnetii (strain RSA 493 / Nine Mile phase I)</name>
    <dbReference type="NCBI Taxonomy" id="227377"/>
    <lineage>
        <taxon>Bacteria</taxon>
        <taxon>Pseudomonadati</taxon>
        <taxon>Pseudomonadota</taxon>
        <taxon>Gammaproteobacteria</taxon>
        <taxon>Legionellales</taxon>
        <taxon>Coxiellaceae</taxon>
        <taxon>Coxiella</taxon>
    </lineage>
</organism>
<dbReference type="SUPFAM" id="SSF102114">
    <property type="entry name" value="Radical SAM enzymes"/>
    <property type="match status" value="1"/>
</dbReference>
<dbReference type="OrthoDB" id="9785699at2"/>
<dbReference type="RefSeq" id="WP_010958153.1">
    <property type="nucleotide sequence ID" value="NC_002971.4"/>
</dbReference>
<dbReference type="InterPro" id="IPR007197">
    <property type="entry name" value="rSAM"/>
</dbReference>
<dbReference type="SFLD" id="SFLDS00029">
    <property type="entry name" value="Radical_SAM"/>
    <property type="match status" value="1"/>
</dbReference>
<evidence type="ECO:0000256" key="1">
    <source>
        <dbReference type="ARBA" id="ARBA00022723"/>
    </source>
</evidence>
<dbReference type="PANTHER" id="PTHR43432">
    <property type="entry name" value="SLR0285 PROTEIN"/>
    <property type="match status" value="1"/>
</dbReference>
<dbReference type="Gene3D" id="3.80.30.30">
    <property type="match status" value="1"/>
</dbReference>
<dbReference type="CDD" id="cd01335">
    <property type="entry name" value="Radical_SAM"/>
    <property type="match status" value="1"/>
</dbReference>
<dbReference type="eggNOG" id="COG1533">
    <property type="taxonomic scope" value="Bacteria"/>
</dbReference>
<dbReference type="InterPro" id="IPR058240">
    <property type="entry name" value="rSAM_sf"/>
</dbReference>
<sequence length="356" mass="40717">MIVKNRGAISNPEGRFEKEKYERFDDGWETNAEEELLPPLETVLFKDQAKTVITRNDSPDVGFEQSINPYRGCEHGCIYCYARPSHAYMNMSAGLDFETKIFYKVNAAQLLTKEITKPKYVCKPIILGANTDPYQPVERKLKVTRNILEVLNQYNHPAVIITKSSMIERDIDILEEMANRRLMSVAVSLTTLSNKLKQILEPRTSTPKARLRTISHLTTRGISVRVMTAPMIPMINDMELENILKAASEAGARHAGYTLIRLPYEVKDLFKEWLEQHFPDRANHVMNLIRQMRGGKAYDATFGRRMRGEGVFADLLEKRFYGACKRFGLNSQPAPVLDTQSLKRKMPSAVQLDLWS</sequence>
<name>Q83C07_COXBU</name>
<keyword evidence="3" id="KW-0411">Iron-sulfur</keyword>
<dbReference type="InterPro" id="IPR006638">
    <property type="entry name" value="Elp3/MiaA/NifB-like_rSAM"/>
</dbReference>
<evidence type="ECO:0000259" key="4">
    <source>
        <dbReference type="SMART" id="SM00729"/>
    </source>
</evidence>
<evidence type="ECO:0000313" key="6">
    <source>
        <dbReference type="Proteomes" id="UP000002671"/>
    </source>
</evidence>
<dbReference type="EnsemblBacteria" id="AAO90833">
    <property type="protein sequence ID" value="AAO90833"/>
    <property type="gene ID" value="CBU_1329"/>
</dbReference>
<dbReference type="GO" id="GO:0046872">
    <property type="term" value="F:metal ion binding"/>
    <property type="evidence" value="ECO:0007669"/>
    <property type="project" value="UniProtKB-KW"/>
</dbReference>
<keyword evidence="2" id="KW-0408">Iron</keyword>
<gene>
    <name evidence="5" type="ordered locus">CBU_1329</name>
</gene>
<dbReference type="PATRIC" id="fig|227377.7.peg.1319"/>
<dbReference type="HOGENOM" id="CLU_015525_0_0_6"/>
<proteinExistence type="predicted"/>
<dbReference type="SFLD" id="SFLDG01084">
    <property type="entry name" value="Uncharacterised_Radical_SAM_Su"/>
    <property type="match status" value="1"/>
</dbReference>
<dbReference type="GeneID" id="1209235"/>
<keyword evidence="6" id="KW-1185">Reference proteome</keyword>
<dbReference type="InterPro" id="IPR040086">
    <property type="entry name" value="MJ0683-like"/>
</dbReference>
<keyword evidence="1" id="KW-0479">Metal-binding</keyword>
<feature type="domain" description="Elp3/MiaA/NifB-like radical SAM core" evidence="4">
    <location>
        <begin position="63"/>
        <end position="291"/>
    </location>
</feature>
<protein>
    <submittedName>
        <fullName evidence="5">Radical SAM superfamily protein</fullName>
    </submittedName>
</protein>
<dbReference type="NCBIfam" id="NF033668">
    <property type="entry name" value="rSAM_PA0069"/>
    <property type="match status" value="1"/>
</dbReference>
<dbReference type="GO" id="GO:0051536">
    <property type="term" value="F:iron-sulfur cluster binding"/>
    <property type="evidence" value="ECO:0007669"/>
    <property type="project" value="UniProtKB-KW"/>
</dbReference>
<accession>Q83C07</accession>
<dbReference type="PANTHER" id="PTHR43432:SF3">
    <property type="entry name" value="SLR0285 PROTEIN"/>
    <property type="match status" value="1"/>
</dbReference>
<dbReference type="RefSeq" id="NP_820319.1">
    <property type="nucleotide sequence ID" value="NC_002971.4"/>
</dbReference>
<dbReference type="GO" id="GO:0003824">
    <property type="term" value="F:catalytic activity"/>
    <property type="evidence" value="ECO:0007669"/>
    <property type="project" value="InterPro"/>
</dbReference>
<dbReference type="Proteomes" id="UP000002671">
    <property type="component" value="Chromosome"/>
</dbReference>
<evidence type="ECO:0000256" key="3">
    <source>
        <dbReference type="ARBA" id="ARBA00023014"/>
    </source>
</evidence>
<reference evidence="5 6" key="1">
    <citation type="journal article" date="2003" name="Proc. Natl. Acad. Sci. U.S.A.">
        <title>Complete genome sequence of the Q-fever pathogen, Coxiella burnetii.</title>
        <authorList>
            <person name="Seshadri R."/>
            <person name="Paulsen I.T."/>
            <person name="Eisen J.A."/>
            <person name="Read T.D."/>
            <person name="Nelson K.E."/>
            <person name="Nelson W.C."/>
            <person name="Ward N.L."/>
            <person name="Tettelin H."/>
            <person name="Davidsen T.M."/>
            <person name="Beanan M.J."/>
            <person name="Deboy R.T."/>
            <person name="Daugherty S.C."/>
            <person name="Brinkac L.M."/>
            <person name="Madupu R."/>
            <person name="Dodson R.J."/>
            <person name="Khouri H.M."/>
            <person name="Lee K.H."/>
            <person name="Carty H.A."/>
            <person name="Scanlan D."/>
            <person name="Heinzen R.A."/>
            <person name="Thompson H.A."/>
            <person name="Samuel J.E."/>
            <person name="Fraser C.M."/>
            <person name="Heidelberg J.F."/>
        </authorList>
    </citation>
    <scope>NUCLEOTIDE SEQUENCE [LARGE SCALE GENOMIC DNA]</scope>
    <source>
        <strain evidence="6">RSA 493 / Nine Mile phase I</strain>
    </source>
</reference>
<dbReference type="KEGG" id="cbu:CBU_1329"/>
<reference evidence="5 6" key="2">
    <citation type="journal article" date="2009" name="Infect. Immun.">
        <title>Comparative genomics reveal extensive transposon-mediated genomic plasticity and diversity among potential effector proteins within the genus Coxiella.</title>
        <authorList>
            <person name="Beare P.A."/>
            <person name="Unsworth N."/>
            <person name="Andoh M."/>
            <person name="Voth D.E."/>
            <person name="Omsland A."/>
            <person name="Gilk S.D."/>
            <person name="Williams K.P."/>
            <person name="Sobral B.W."/>
            <person name="Kupko J.J.III."/>
            <person name="Porcella S.F."/>
            <person name="Samuel J.E."/>
            <person name="Heinzen R.A."/>
        </authorList>
    </citation>
    <scope>NUCLEOTIDE SEQUENCE [LARGE SCALE GENOMIC DNA]</scope>
    <source>
        <strain evidence="6">RSA 493 / Nine Mile phase I</strain>
    </source>
</reference>
<dbReference type="SMART" id="SM00729">
    <property type="entry name" value="Elp3"/>
    <property type="match status" value="1"/>
</dbReference>
<dbReference type="AlphaFoldDB" id="Q83C07"/>
<dbReference type="EMBL" id="AE016828">
    <property type="protein sequence ID" value="AAO90833.1"/>
    <property type="molecule type" value="Genomic_DNA"/>
</dbReference>
<evidence type="ECO:0000256" key="2">
    <source>
        <dbReference type="ARBA" id="ARBA00023004"/>
    </source>
</evidence>